<evidence type="ECO:0000313" key="2">
    <source>
        <dbReference type="EMBL" id="SHJ75132.1"/>
    </source>
</evidence>
<proteinExistence type="predicted"/>
<keyword evidence="3" id="KW-1185">Reference proteome</keyword>
<name>A0A1M6LVG4_9CLOT</name>
<evidence type="ECO:0000259" key="1">
    <source>
        <dbReference type="Pfam" id="PF18623"/>
    </source>
</evidence>
<dbReference type="OrthoDB" id="1879214at2"/>
<organism evidence="2 3">
    <name type="scientific">Clostridium cavendishii DSM 21758</name>
    <dbReference type="NCBI Taxonomy" id="1121302"/>
    <lineage>
        <taxon>Bacteria</taxon>
        <taxon>Bacillati</taxon>
        <taxon>Bacillota</taxon>
        <taxon>Clostridia</taxon>
        <taxon>Eubacteriales</taxon>
        <taxon>Clostridiaceae</taxon>
        <taxon>Clostridium</taxon>
    </lineage>
</organism>
<reference evidence="2 3" key="1">
    <citation type="submission" date="2016-11" db="EMBL/GenBank/DDBJ databases">
        <authorList>
            <person name="Jaros S."/>
            <person name="Januszkiewicz K."/>
            <person name="Wedrychowicz H."/>
        </authorList>
    </citation>
    <scope>NUCLEOTIDE SEQUENCE [LARGE SCALE GENOMIC DNA]</scope>
    <source>
        <strain evidence="2 3">DSM 21758</strain>
    </source>
</reference>
<dbReference type="Pfam" id="PF18623">
    <property type="entry name" value="TnsE_C"/>
    <property type="match status" value="1"/>
</dbReference>
<dbReference type="STRING" id="1121302.SAMN02745163_02509"/>
<accession>A0A1M6LVG4</accession>
<dbReference type="EMBL" id="FQZB01000010">
    <property type="protein sequence ID" value="SHJ75132.1"/>
    <property type="molecule type" value="Genomic_DNA"/>
</dbReference>
<sequence>MKKKAAKITNWPFEKSEKAILMWLGEPFKRENKWMVNTYFKVDNRRERITLDWSNIHFLSIDKCYINGDLNNGMKLEEHEIIDIDLTGIKAEYIEKDWSIWGKGFNDKLKSKTFNFIKNGVLYNVPTIEIIRAILAPNRFLLNRIVEMNTLETYFGYKLNEGILDIQFYEEYNKALLTFERICHLAWILTNENISRMFYGIGQKLWYSGDLKFDFLFDNFNIKARVERREKYIRILEIVGLNNKRINVNKIEVHHPSLEETELTDEAKKRVYIHKNDQNEIGLNPNIQGATKSFDALNTQLISHNYELIPKIEKVKTGRKIRRSKQDEDTKIHLTNNEKIRTTADEGGEEVVRGLEFTNMQFIKNESVLELNEIIEVLKLLEKRGNIKKVEIMLGELPISKNFSWLSDGITRRRYIIGKIIMIDGRECFLLDVEREKRSLSMILLVSDKVVDWNKILWRMLFGLVNENGKWSRIKLGGIERLGVKVIRKKHIRKDIYNKEISIYKEL</sequence>
<dbReference type="InterPro" id="IPR041419">
    <property type="entry name" value="TnsE_C"/>
</dbReference>
<evidence type="ECO:0000313" key="3">
    <source>
        <dbReference type="Proteomes" id="UP000184310"/>
    </source>
</evidence>
<dbReference type="RefSeq" id="WP_072988003.1">
    <property type="nucleotide sequence ID" value="NZ_FQZB01000010.1"/>
</dbReference>
<feature type="domain" description="TnsE C-terminal" evidence="1">
    <location>
        <begin position="372"/>
        <end position="476"/>
    </location>
</feature>
<dbReference type="Proteomes" id="UP000184310">
    <property type="component" value="Unassembled WGS sequence"/>
</dbReference>
<gene>
    <name evidence="2" type="ORF">SAMN02745163_02509</name>
</gene>
<dbReference type="AlphaFoldDB" id="A0A1M6LVG4"/>
<protein>
    <recommendedName>
        <fullName evidence="1">TnsE C-terminal domain-containing protein</fullName>
    </recommendedName>
</protein>